<dbReference type="SMART" id="SM00353">
    <property type="entry name" value="HLH"/>
    <property type="match status" value="1"/>
</dbReference>
<comment type="subcellular location">
    <subcellularLocation>
        <location evidence="1">Nucleus</location>
    </subcellularLocation>
</comment>
<keyword evidence="9" id="KW-1185">Reference proteome</keyword>
<proteinExistence type="predicted"/>
<dbReference type="GO" id="GO:0046983">
    <property type="term" value="F:protein dimerization activity"/>
    <property type="evidence" value="ECO:0007669"/>
    <property type="project" value="InterPro"/>
</dbReference>
<dbReference type="InterPro" id="IPR044818">
    <property type="entry name" value="ILR3-like"/>
</dbReference>
<evidence type="ECO:0000256" key="3">
    <source>
        <dbReference type="ARBA" id="ARBA00023163"/>
    </source>
</evidence>
<dbReference type="Pfam" id="PF00010">
    <property type="entry name" value="HLH"/>
    <property type="match status" value="1"/>
</dbReference>
<keyword evidence="5" id="KW-0175">Coiled coil</keyword>
<feature type="domain" description="BHLH" evidence="7">
    <location>
        <begin position="73"/>
        <end position="124"/>
    </location>
</feature>
<name>A0A2G9H9Q3_9LAMI</name>
<dbReference type="Gene3D" id="4.10.280.10">
    <property type="entry name" value="Helix-loop-helix DNA-binding domain"/>
    <property type="match status" value="1"/>
</dbReference>
<evidence type="ECO:0000256" key="6">
    <source>
        <dbReference type="SAM" id="MobiDB-lite"/>
    </source>
</evidence>
<dbReference type="SUPFAM" id="SSF47459">
    <property type="entry name" value="HLH, helix-loop-helix DNA-binding domain"/>
    <property type="match status" value="1"/>
</dbReference>
<evidence type="ECO:0000259" key="7">
    <source>
        <dbReference type="PROSITE" id="PS50888"/>
    </source>
</evidence>
<dbReference type="EMBL" id="NKXS01002320">
    <property type="protein sequence ID" value="PIN14261.1"/>
    <property type="molecule type" value="Genomic_DNA"/>
</dbReference>
<evidence type="ECO:0000313" key="9">
    <source>
        <dbReference type="Proteomes" id="UP000231279"/>
    </source>
</evidence>
<evidence type="ECO:0000313" key="8">
    <source>
        <dbReference type="EMBL" id="PIN14261.1"/>
    </source>
</evidence>
<dbReference type="PANTHER" id="PTHR46133">
    <property type="entry name" value="BHLH TRANSCRIPTION FACTOR"/>
    <property type="match status" value="1"/>
</dbReference>
<accession>A0A2G9H9Q3</accession>
<organism evidence="8 9">
    <name type="scientific">Handroanthus impetiginosus</name>
    <dbReference type="NCBI Taxonomy" id="429701"/>
    <lineage>
        <taxon>Eukaryota</taxon>
        <taxon>Viridiplantae</taxon>
        <taxon>Streptophyta</taxon>
        <taxon>Embryophyta</taxon>
        <taxon>Tracheophyta</taxon>
        <taxon>Spermatophyta</taxon>
        <taxon>Magnoliopsida</taxon>
        <taxon>eudicotyledons</taxon>
        <taxon>Gunneridae</taxon>
        <taxon>Pentapetalae</taxon>
        <taxon>asterids</taxon>
        <taxon>lamiids</taxon>
        <taxon>Lamiales</taxon>
        <taxon>Bignoniaceae</taxon>
        <taxon>Crescentiina</taxon>
        <taxon>Tabebuia alliance</taxon>
        <taxon>Handroanthus</taxon>
    </lineage>
</organism>
<comment type="caution">
    <text evidence="8">The sequence shown here is derived from an EMBL/GenBank/DDBJ whole genome shotgun (WGS) entry which is preliminary data.</text>
</comment>
<keyword evidence="4" id="KW-0539">Nucleus</keyword>
<evidence type="ECO:0000256" key="4">
    <source>
        <dbReference type="ARBA" id="ARBA00023242"/>
    </source>
</evidence>
<gene>
    <name evidence="8" type="ORF">CDL12_13120</name>
</gene>
<reference evidence="9" key="1">
    <citation type="journal article" date="2018" name="Gigascience">
        <title>Genome assembly of the Pink Ipe (Handroanthus impetiginosus, Bignoniaceae), a highly valued, ecologically keystone Neotropical timber forest tree.</title>
        <authorList>
            <person name="Silva-Junior O.B."/>
            <person name="Grattapaglia D."/>
            <person name="Novaes E."/>
            <person name="Collevatti R.G."/>
        </authorList>
    </citation>
    <scope>NUCLEOTIDE SEQUENCE [LARGE SCALE GENOMIC DNA]</scope>
    <source>
        <strain evidence="9">cv. UFG-1</strain>
    </source>
</reference>
<dbReference type="OrthoDB" id="515493at2759"/>
<sequence length="234" mass="26003">MESSPKENSSNWVFDCALLEELPALDPCFRWPQPHDALAPPTALSVEFGESPGNPDSIKGHGSRKRLRSGASGAPDFKAYKEKMRRDRLNDRFQELSSILGPGRLLKTDKAVILSDAAHLVIQLREESQKLKESCDNLQRKVNELKTEKNELRDEKLKLKAEKEKLEEQLKALSPPPGFLVHPPPVHAPFAAPSQVVGGKLVPFMGYPGIPMWQFMSPTAVDTSEDHALRPPVA</sequence>
<evidence type="ECO:0000256" key="2">
    <source>
        <dbReference type="ARBA" id="ARBA00023015"/>
    </source>
</evidence>
<dbReference type="InterPro" id="IPR036638">
    <property type="entry name" value="HLH_DNA-bd_sf"/>
</dbReference>
<feature type="region of interest" description="Disordered" evidence="6">
    <location>
        <begin position="46"/>
        <end position="75"/>
    </location>
</feature>
<dbReference type="Proteomes" id="UP000231279">
    <property type="component" value="Unassembled WGS sequence"/>
</dbReference>
<dbReference type="PANTHER" id="PTHR46133:SF23">
    <property type="entry name" value="TRANSCRIPTION FACTOR ILR3-LIKE"/>
    <property type="match status" value="1"/>
</dbReference>
<dbReference type="AlphaFoldDB" id="A0A2G9H9Q3"/>
<keyword evidence="2" id="KW-0805">Transcription regulation</keyword>
<dbReference type="CDD" id="cd11446">
    <property type="entry name" value="bHLH_AtILR3_like"/>
    <property type="match status" value="1"/>
</dbReference>
<feature type="coiled-coil region" evidence="5">
    <location>
        <begin position="121"/>
        <end position="172"/>
    </location>
</feature>
<evidence type="ECO:0000256" key="1">
    <source>
        <dbReference type="ARBA" id="ARBA00004123"/>
    </source>
</evidence>
<evidence type="ECO:0000256" key="5">
    <source>
        <dbReference type="SAM" id="Coils"/>
    </source>
</evidence>
<dbReference type="PROSITE" id="PS50888">
    <property type="entry name" value="BHLH"/>
    <property type="match status" value="1"/>
</dbReference>
<dbReference type="GO" id="GO:0005634">
    <property type="term" value="C:nucleus"/>
    <property type="evidence" value="ECO:0007669"/>
    <property type="project" value="UniProtKB-SubCell"/>
</dbReference>
<dbReference type="InterPro" id="IPR011598">
    <property type="entry name" value="bHLH_dom"/>
</dbReference>
<keyword evidence="3" id="KW-0804">Transcription</keyword>
<protein>
    <recommendedName>
        <fullName evidence="7">BHLH domain-containing protein</fullName>
    </recommendedName>
</protein>
<dbReference type="GO" id="GO:0003700">
    <property type="term" value="F:DNA-binding transcription factor activity"/>
    <property type="evidence" value="ECO:0007669"/>
    <property type="project" value="InterPro"/>
</dbReference>
<dbReference type="GO" id="GO:0006879">
    <property type="term" value="P:intracellular iron ion homeostasis"/>
    <property type="evidence" value="ECO:0007669"/>
    <property type="project" value="InterPro"/>
</dbReference>